<dbReference type="SUPFAM" id="SSF53756">
    <property type="entry name" value="UDP-Glycosyltransferase/glycogen phosphorylase"/>
    <property type="match status" value="1"/>
</dbReference>
<dbReference type="NCBIfam" id="TIGR00236">
    <property type="entry name" value="wecB"/>
    <property type="match status" value="1"/>
</dbReference>
<dbReference type="RefSeq" id="WP_343910629.1">
    <property type="nucleotide sequence ID" value="NZ_BAAAGE010000001.1"/>
</dbReference>
<evidence type="ECO:0000256" key="1">
    <source>
        <dbReference type="RuleBase" id="RU003513"/>
    </source>
</evidence>
<dbReference type="EMBL" id="BAAAGE010000001">
    <property type="protein sequence ID" value="GAA0714346.1"/>
    <property type="molecule type" value="Genomic_DNA"/>
</dbReference>
<keyword evidence="4" id="KW-1185">Reference proteome</keyword>
<dbReference type="InterPro" id="IPR003331">
    <property type="entry name" value="UDP_GlcNAc_Epimerase_2_dom"/>
</dbReference>
<dbReference type="Gene3D" id="3.40.50.2000">
    <property type="entry name" value="Glycogen Phosphorylase B"/>
    <property type="match status" value="2"/>
</dbReference>
<gene>
    <name evidence="3" type="primary">wecB</name>
    <name evidence="3" type="ORF">GCM10009430_07400</name>
</gene>
<dbReference type="PANTHER" id="PTHR43174:SF1">
    <property type="entry name" value="UDP-N-ACETYLGLUCOSAMINE 2-EPIMERASE"/>
    <property type="match status" value="1"/>
</dbReference>
<keyword evidence="1" id="KW-0413">Isomerase</keyword>
<comment type="caution">
    <text evidence="3">The sequence shown here is derived from an EMBL/GenBank/DDBJ whole genome shotgun (WGS) entry which is preliminary data.</text>
</comment>
<name>A0ABP3TSU0_9FLAO</name>
<dbReference type="InterPro" id="IPR029767">
    <property type="entry name" value="WecB-like"/>
</dbReference>
<comment type="similarity">
    <text evidence="1">Belongs to the UDP-N-acetylglucosamine 2-epimerase family.</text>
</comment>
<dbReference type="Pfam" id="PF02350">
    <property type="entry name" value="Epimerase_2"/>
    <property type="match status" value="1"/>
</dbReference>
<evidence type="ECO:0000313" key="4">
    <source>
        <dbReference type="Proteomes" id="UP001501758"/>
    </source>
</evidence>
<dbReference type="Proteomes" id="UP001501758">
    <property type="component" value="Unassembled WGS sequence"/>
</dbReference>
<dbReference type="PANTHER" id="PTHR43174">
    <property type="entry name" value="UDP-N-ACETYLGLUCOSAMINE 2-EPIMERASE"/>
    <property type="match status" value="1"/>
</dbReference>
<organism evidence="3 4">
    <name type="scientific">Aquimarina litoralis</name>
    <dbReference type="NCBI Taxonomy" id="584605"/>
    <lineage>
        <taxon>Bacteria</taxon>
        <taxon>Pseudomonadati</taxon>
        <taxon>Bacteroidota</taxon>
        <taxon>Flavobacteriia</taxon>
        <taxon>Flavobacteriales</taxon>
        <taxon>Flavobacteriaceae</taxon>
        <taxon>Aquimarina</taxon>
    </lineage>
</organism>
<reference evidence="4" key="1">
    <citation type="journal article" date="2019" name="Int. J. Syst. Evol. Microbiol.">
        <title>The Global Catalogue of Microorganisms (GCM) 10K type strain sequencing project: providing services to taxonomists for standard genome sequencing and annotation.</title>
        <authorList>
            <consortium name="The Broad Institute Genomics Platform"/>
            <consortium name="The Broad Institute Genome Sequencing Center for Infectious Disease"/>
            <person name="Wu L."/>
            <person name="Ma J."/>
        </authorList>
    </citation>
    <scope>NUCLEOTIDE SEQUENCE [LARGE SCALE GENOMIC DNA]</scope>
    <source>
        <strain evidence="4">JCM 15974</strain>
    </source>
</reference>
<evidence type="ECO:0000259" key="2">
    <source>
        <dbReference type="Pfam" id="PF02350"/>
    </source>
</evidence>
<feature type="domain" description="UDP-N-acetylglucosamine 2-epimerase" evidence="2">
    <location>
        <begin position="30"/>
        <end position="359"/>
    </location>
</feature>
<sequence length="366" mass="41813">MKERHVIKIITIIGARPQFIKAATVSRVIKNFKDVFEIIVHTGQHYDDNMSAVFFEEMDIPKPHYNLEIGSGNHGKQTGDMLIEIEKVILEEKPSLVMVYGDTNSTIAGALAATKLHIPVVHIEAGLRSFNKKMPEEINRILTDHVSDILFTPTNTAVENLEKEGISGDKVYKVGDVMYDAALFYTEKAKSNSKIIERLSLRDTDFVLATVHRAENTDNKIRLSRIFNELDELATKIKVVLPLHPRTKQKKEEFKIVTKNVTFIDPIGYIDMVMLQRACKMIITDSGGIQKEAFFHKKPCITLRSETEWIELVQSECNFLWTEEFNLINLYDKLIGKKLNLSHDFYGDGDAASLIIDRIVKNYQQR</sequence>
<accession>A0ABP3TSU0</accession>
<evidence type="ECO:0000313" key="3">
    <source>
        <dbReference type="EMBL" id="GAA0714346.1"/>
    </source>
</evidence>
<proteinExistence type="inferred from homology"/>
<protein>
    <submittedName>
        <fullName evidence="3">UDP-N-acetylglucosamine 2-epimerase (Non-hydrolyzing)</fullName>
    </submittedName>
</protein>
<dbReference type="CDD" id="cd03786">
    <property type="entry name" value="GTB_UDP-GlcNAc_2-Epimerase"/>
    <property type="match status" value="1"/>
</dbReference>